<feature type="non-terminal residue" evidence="1">
    <location>
        <position position="64"/>
    </location>
</feature>
<proteinExistence type="predicted"/>
<gene>
    <name evidence="1" type="ORF">METZ01_LOCUS473855</name>
</gene>
<reference evidence="1" key="1">
    <citation type="submission" date="2018-05" db="EMBL/GenBank/DDBJ databases">
        <authorList>
            <person name="Lanie J.A."/>
            <person name="Ng W.-L."/>
            <person name="Kazmierczak K.M."/>
            <person name="Andrzejewski T.M."/>
            <person name="Davidsen T.M."/>
            <person name="Wayne K.J."/>
            <person name="Tettelin H."/>
            <person name="Glass J.I."/>
            <person name="Rusch D."/>
            <person name="Podicherti R."/>
            <person name="Tsui H.-C.T."/>
            <person name="Winkler M.E."/>
        </authorList>
    </citation>
    <scope>NUCLEOTIDE SEQUENCE</scope>
</reference>
<accession>A0A383BMC9</accession>
<sequence length="64" mass="6830">MSGGGKGGSETTKTEIPAWIRDPAIRNLARAEAVQRIPYMPYYGGDVAAFTPTQNAAFQSNINA</sequence>
<evidence type="ECO:0000313" key="1">
    <source>
        <dbReference type="EMBL" id="SVE21001.1"/>
    </source>
</evidence>
<name>A0A383BMC9_9ZZZZ</name>
<dbReference type="AlphaFoldDB" id="A0A383BMC9"/>
<protein>
    <submittedName>
        <fullName evidence="1">Uncharacterized protein</fullName>
    </submittedName>
</protein>
<dbReference type="EMBL" id="UINC01201595">
    <property type="protein sequence ID" value="SVE21001.1"/>
    <property type="molecule type" value="Genomic_DNA"/>
</dbReference>
<organism evidence="1">
    <name type="scientific">marine metagenome</name>
    <dbReference type="NCBI Taxonomy" id="408172"/>
    <lineage>
        <taxon>unclassified sequences</taxon>
        <taxon>metagenomes</taxon>
        <taxon>ecological metagenomes</taxon>
    </lineage>
</organism>